<gene>
    <name evidence="1" type="ORF">STEHIDRAFT_162727</name>
</gene>
<dbReference type="OrthoDB" id="3678961at2759"/>
<name>R7S167_STEHR</name>
<accession>R7S167</accession>
<dbReference type="AlphaFoldDB" id="R7S167"/>
<dbReference type="eggNOG" id="ENOG502SU2D">
    <property type="taxonomic scope" value="Eukaryota"/>
</dbReference>
<dbReference type="GeneID" id="18802156"/>
<dbReference type="RefSeq" id="XP_007310450.1">
    <property type="nucleotide sequence ID" value="XM_007310388.1"/>
</dbReference>
<protein>
    <submittedName>
        <fullName evidence="1">Uncharacterized protein</fullName>
    </submittedName>
</protein>
<dbReference type="Proteomes" id="UP000053927">
    <property type="component" value="Unassembled WGS sequence"/>
</dbReference>
<sequence length="232" mass="25986">MSLSTSLITVATSDPIVNQSRLTIYNDVGREALYAVVTTQLVDIRHEEIASWSNSSDSEQKYKHEYKDFSMFRVTKGEEVSTRINLATGVFTGLTIHGEHSQIRFSREEATGSITGTVEVAVAPHRDLYLYQRKYTFLVKVTYILDGWGKLCDVGSLGGFHIQESICDVEIYTREWFTRSTPLIETRSEAFEGQAKTGLAGMTCKFEDLTEKARDTMRSMGIDGRIGAGCHT</sequence>
<keyword evidence="2" id="KW-1185">Reference proteome</keyword>
<organism evidence="1 2">
    <name type="scientific">Stereum hirsutum (strain FP-91666)</name>
    <name type="common">White-rot fungus</name>
    <dbReference type="NCBI Taxonomy" id="721885"/>
    <lineage>
        <taxon>Eukaryota</taxon>
        <taxon>Fungi</taxon>
        <taxon>Dikarya</taxon>
        <taxon>Basidiomycota</taxon>
        <taxon>Agaricomycotina</taxon>
        <taxon>Agaricomycetes</taxon>
        <taxon>Russulales</taxon>
        <taxon>Stereaceae</taxon>
        <taxon>Stereum</taxon>
    </lineage>
</organism>
<dbReference type="EMBL" id="JH687398">
    <property type="protein sequence ID" value="EIM80307.1"/>
    <property type="molecule type" value="Genomic_DNA"/>
</dbReference>
<dbReference type="OMA" id="VDIHANS"/>
<reference evidence="2" key="1">
    <citation type="journal article" date="2012" name="Science">
        <title>The Paleozoic origin of enzymatic lignin decomposition reconstructed from 31 fungal genomes.</title>
        <authorList>
            <person name="Floudas D."/>
            <person name="Binder M."/>
            <person name="Riley R."/>
            <person name="Barry K."/>
            <person name="Blanchette R.A."/>
            <person name="Henrissat B."/>
            <person name="Martinez A.T."/>
            <person name="Otillar R."/>
            <person name="Spatafora J.W."/>
            <person name="Yadav J.S."/>
            <person name="Aerts A."/>
            <person name="Benoit I."/>
            <person name="Boyd A."/>
            <person name="Carlson A."/>
            <person name="Copeland A."/>
            <person name="Coutinho P.M."/>
            <person name="de Vries R.P."/>
            <person name="Ferreira P."/>
            <person name="Findley K."/>
            <person name="Foster B."/>
            <person name="Gaskell J."/>
            <person name="Glotzer D."/>
            <person name="Gorecki P."/>
            <person name="Heitman J."/>
            <person name="Hesse C."/>
            <person name="Hori C."/>
            <person name="Igarashi K."/>
            <person name="Jurgens J.A."/>
            <person name="Kallen N."/>
            <person name="Kersten P."/>
            <person name="Kohler A."/>
            <person name="Kuees U."/>
            <person name="Kumar T.K.A."/>
            <person name="Kuo A."/>
            <person name="LaButti K."/>
            <person name="Larrondo L.F."/>
            <person name="Lindquist E."/>
            <person name="Ling A."/>
            <person name="Lombard V."/>
            <person name="Lucas S."/>
            <person name="Lundell T."/>
            <person name="Martin R."/>
            <person name="McLaughlin D.J."/>
            <person name="Morgenstern I."/>
            <person name="Morin E."/>
            <person name="Murat C."/>
            <person name="Nagy L.G."/>
            <person name="Nolan M."/>
            <person name="Ohm R.A."/>
            <person name="Patyshakuliyeva A."/>
            <person name="Rokas A."/>
            <person name="Ruiz-Duenas F.J."/>
            <person name="Sabat G."/>
            <person name="Salamov A."/>
            <person name="Samejima M."/>
            <person name="Schmutz J."/>
            <person name="Slot J.C."/>
            <person name="St John F."/>
            <person name="Stenlid J."/>
            <person name="Sun H."/>
            <person name="Sun S."/>
            <person name="Syed K."/>
            <person name="Tsang A."/>
            <person name="Wiebenga A."/>
            <person name="Young D."/>
            <person name="Pisabarro A."/>
            <person name="Eastwood D.C."/>
            <person name="Martin F."/>
            <person name="Cullen D."/>
            <person name="Grigoriev I.V."/>
            <person name="Hibbett D.S."/>
        </authorList>
    </citation>
    <scope>NUCLEOTIDE SEQUENCE [LARGE SCALE GENOMIC DNA]</scope>
    <source>
        <strain evidence="2">FP-91666</strain>
    </source>
</reference>
<dbReference type="KEGG" id="shs:STEHIDRAFT_162727"/>
<proteinExistence type="predicted"/>
<evidence type="ECO:0000313" key="2">
    <source>
        <dbReference type="Proteomes" id="UP000053927"/>
    </source>
</evidence>
<evidence type="ECO:0000313" key="1">
    <source>
        <dbReference type="EMBL" id="EIM80307.1"/>
    </source>
</evidence>